<evidence type="ECO:0000313" key="13">
    <source>
        <dbReference type="Proteomes" id="UP000694867"/>
    </source>
</evidence>
<dbReference type="GO" id="GO:0005778">
    <property type="term" value="C:peroxisomal membrane"/>
    <property type="evidence" value="ECO:0007669"/>
    <property type="project" value="UniProtKB-SubCell"/>
</dbReference>
<protein>
    <recommendedName>
        <fullName evidence="7 10">Peroxisomal membrane protein PEX14</fullName>
    </recommendedName>
    <alternativeName>
        <fullName evidence="8 10">Peroxin-14</fullName>
    </alternativeName>
</protein>
<evidence type="ECO:0000256" key="6">
    <source>
        <dbReference type="ARBA" id="ARBA00023140"/>
    </source>
</evidence>
<evidence type="ECO:0000256" key="4">
    <source>
        <dbReference type="ARBA" id="ARBA00023010"/>
    </source>
</evidence>
<dbReference type="InterPro" id="IPR025655">
    <property type="entry name" value="PEX14"/>
</dbReference>
<dbReference type="GO" id="GO:0005102">
    <property type="term" value="F:signaling receptor binding"/>
    <property type="evidence" value="ECO:0007669"/>
    <property type="project" value="TreeGrafter"/>
</dbReference>
<evidence type="ECO:0000313" key="14">
    <source>
        <dbReference type="RefSeq" id="XP_003745519.1"/>
    </source>
</evidence>
<keyword evidence="3 10" id="KW-0653">Protein transport</keyword>
<proteinExistence type="inferred from homology"/>
<dbReference type="Pfam" id="PF04695">
    <property type="entry name" value="Pex14_N"/>
    <property type="match status" value="1"/>
</dbReference>
<evidence type="ECO:0000256" key="3">
    <source>
        <dbReference type="ARBA" id="ARBA00022927"/>
    </source>
</evidence>
<accession>A0AAJ6QVR8</accession>
<feature type="compositionally biased region" description="Basic residues" evidence="11">
    <location>
        <begin position="267"/>
        <end position="276"/>
    </location>
</feature>
<dbReference type="GO" id="GO:1990429">
    <property type="term" value="C:peroxisomal importomer complex"/>
    <property type="evidence" value="ECO:0007669"/>
    <property type="project" value="TreeGrafter"/>
</dbReference>
<keyword evidence="4" id="KW-0811">Translocation</keyword>
<keyword evidence="5 10" id="KW-0472">Membrane</keyword>
<keyword evidence="2 10" id="KW-0813">Transport</keyword>
<dbReference type="InterPro" id="IPR036388">
    <property type="entry name" value="WH-like_DNA-bd_sf"/>
</dbReference>
<dbReference type="Proteomes" id="UP000694867">
    <property type="component" value="Unplaced"/>
</dbReference>
<keyword evidence="6 10" id="KW-0576">Peroxisome</keyword>
<organism evidence="13 14">
    <name type="scientific">Galendromus occidentalis</name>
    <name type="common">western predatory mite</name>
    <dbReference type="NCBI Taxonomy" id="34638"/>
    <lineage>
        <taxon>Eukaryota</taxon>
        <taxon>Metazoa</taxon>
        <taxon>Ecdysozoa</taxon>
        <taxon>Arthropoda</taxon>
        <taxon>Chelicerata</taxon>
        <taxon>Arachnida</taxon>
        <taxon>Acari</taxon>
        <taxon>Parasitiformes</taxon>
        <taxon>Mesostigmata</taxon>
        <taxon>Gamasina</taxon>
        <taxon>Phytoseioidea</taxon>
        <taxon>Phytoseiidae</taxon>
        <taxon>Typhlodrominae</taxon>
        <taxon>Galendromus</taxon>
    </lineage>
</organism>
<dbReference type="PANTHER" id="PTHR23058:SF0">
    <property type="entry name" value="PEROXISOMAL MEMBRANE PROTEIN PEX14"/>
    <property type="match status" value="1"/>
</dbReference>
<evidence type="ECO:0000256" key="9">
    <source>
        <dbReference type="ARBA" id="ARBA00046271"/>
    </source>
</evidence>
<evidence type="ECO:0000256" key="2">
    <source>
        <dbReference type="ARBA" id="ARBA00022448"/>
    </source>
</evidence>
<feature type="compositionally biased region" description="Basic and acidic residues" evidence="11">
    <location>
        <begin position="256"/>
        <end position="266"/>
    </location>
</feature>
<dbReference type="GO" id="GO:0016560">
    <property type="term" value="P:protein import into peroxisome matrix, docking"/>
    <property type="evidence" value="ECO:0007669"/>
    <property type="project" value="UniProtKB-UniRule"/>
</dbReference>
<dbReference type="InterPro" id="IPR006785">
    <property type="entry name" value="Pex14_N"/>
</dbReference>
<evidence type="ECO:0000259" key="12">
    <source>
        <dbReference type="Pfam" id="PF04695"/>
    </source>
</evidence>
<dbReference type="RefSeq" id="XP_003745519.1">
    <property type="nucleotide sequence ID" value="XM_003745471.1"/>
</dbReference>
<reference evidence="14" key="1">
    <citation type="submission" date="2025-08" db="UniProtKB">
        <authorList>
            <consortium name="RefSeq"/>
        </authorList>
    </citation>
    <scope>IDENTIFICATION</scope>
</reference>
<dbReference type="KEGG" id="goe:100909231"/>
<evidence type="ECO:0000256" key="8">
    <source>
        <dbReference type="ARBA" id="ARBA00029691"/>
    </source>
</evidence>
<feature type="domain" description="Peroxisome membrane anchor protein Pex14p N-terminal" evidence="12">
    <location>
        <begin position="35"/>
        <end position="79"/>
    </location>
</feature>
<evidence type="ECO:0000256" key="7">
    <source>
        <dbReference type="ARBA" id="ARBA00029502"/>
    </source>
</evidence>
<sequence length="276" mass="30794">MLPPDFGNDGPNSLSQELERGMDAFDNVPSDGAPRENLITTATNFLLNPKINRDTENEQRAFLQRKGLTPVEIDTAFQRRMALMTGPAALAGFLSTPKRSKSWADTLHRFAMSVAVFGSASYALYWFFKTYVEPRLSQNRTEQILTEMLQEIKRKSETDAECAIKTMKAIAELRDEMAAMKRMLLARNQFPASPTPTGVPQAVKIPQWQQNHQTPTLKKEEVEASPPLSIDASAEKEESAPDSGISPEVTSSDGEPQEREVKDKPRSSKKKRGAYC</sequence>
<dbReference type="GeneID" id="100909231"/>
<comment type="function">
    <text evidence="10">Component of the PEX13-PEX14 docking complex, a translocon channel that specifically mediates the import of peroxisomal cargo proteins bound to PEX5 receptor. The PEX13-PEX14 docking complex forms a large import pore which can be opened to a diameter of about 9 nm. Mechanistically, PEX5 receptor along with cargo proteins associates with the PEX14 subunit of the PEX13-PEX14 docking complex in the cytosol, leading to the insertion of the receptor into the organelle membrane with the concomitant translocation of the cargo into the peroxisome matrix.</text>
</comment>
<name>A0AAJ6QVR8_9ACAR</name>
<keyword evidence="13" id="KW-1185">Reference proteome</keyword>
<dbReference type="PANTHER" id="PTHR23058">
    <property type="entry name" value="PEROXISOMAL MEMBRANE PROTEIN PEX14"/>
    <property type="match status" value="1"/>
</dbReference>
<evidence type="ECO:0000256" key="11">
    <source>
        <dbReference type="SAM" id="MobiDB-lite"/>
    </source>
</evidence>
<dbReference type="AlphaFoldDB" id="A0AAJ6QVR8"/>
<evidence type="ECO:0000256" key="5">
    <source>
        <dbReference type="ARBA" id="ARBA00023136"/>
    </source>
</evidence>
<dbReference type="Gene3D" id="1.10.10.10">
    <property type="entry name" value="Winged helix-like DNA-binding domain superfamily/Winged helix DNA-binding domain"/>
    <property type="match status" value="1"/>
</dbReference>
<evidence type="ECO:0000256" key="10">
    <source>
        <dbReference type="RuleBase" id="RU367032"/>
    </source>
</evidence>
<gene>
    <name evidence="14" type="primary">LOC100909231</name>
</gene>
<feature type="region of interest" description="Disordered" evidence="11">
    <location>
        <begin position="210"/>
        <end position="276"/>
    </location>
</feature>
<evidence type="ECO:0000256" key="1">
    <source>
        <dbReference type="ARBA" id="ARBA00005443"/>
    </source>
</evidence>
<comment type="similarity">
    <text evidence="1 10">Belongs to the peroxin-14 family.</text>
</comment>
<comment type="subcellular location">
    <subcellularLocation>
        <location evidence="9 10">Peroxisome membrane</location>
    </subcellularLocation>
</comment>